<feature type="domain" description="Reverse transcriptase Ty1/copia-type" evidence="1">
    <location>
        <begin position="3"/>
        <end position="80"/>
    </location>
</feature>
<comment type="caution">
    <text evidence="2">The sequence shown here is derived from an EMBL/GenBank/DDBJ whole genome shotgun (WGS) entry which is preliminary data.</text>
</comment>
<organism evidence="2">
    <name type="scientific">Sesamum calycinum</name>
    <dbReference type="NCBI Taxonomy" id="2727403"/>
    <lineage>
        <taxon>Eukaryota</taxon>
        <taxon>Viridiplantae</taxon>
        <taxon>Streptophyta</taxon>
        <taxon>Embryophyta</taxon>
        <taxon>Tracheophyta</taxon>
        <taxon>Spermatophyta</taxon>
        <taxon>Magnoliopsida</taxon>
        <taxon>eudicotyledons</taxon>
        <taxon>Gunneridae</taxon>
        <taxon>Pentapetalae</taxon>
        <taxon>asterids</taxon>
        <taxon>lamiids</taxon>
        <taxon>Lamiales</taxon>
        <taxon>Pedaliaceae</taxon>
        <taxon>Sesamum</taxon>
    </lineage>
</organism>
<evidence type="ECO:0000259" key="1">
    <source>
        <dbReference type="Pfam" id="PF07727"/>
    </source>
</evidence>
<protein>
    <submittedName>
        <fullName evidence="2">Mitochondrial protein</fullName>
    </submittedName>
</protein>
<proteinExistence type="predicted"/>
<dbReference type="AlphaFoldDB" id="A0AAW2SVV2"/>
<accession>A0AAW2SVV2</accession>
<dbReference type="Pfam" id="PF07727">
    <property type="entry name" value="RVT_2"/>
    <property type="match status" value="1"/>
</dbReference>
<dbReference type="EMBL" id="JACGWM010000001">
    <property type="protein sequence ID" value="KAL0396229.1"/>
    <property type="molecule type" value="Genomic_DNA"/>
</dbReference>
<reference evidence="2" key="2">
    <citation type="journal article" date="2024" name="Plant">
        <title>Genomic evolution and insights into agronomic trait innovations of Sesamum species.</title>
        <authorList>
            <person name="Miao H."/>
            <person name="Wang L."/>
            <person name="Qu L."/>
            <person name="Liu H."/>
            <person name="Sun Y."/>
            <person name="Le M."/>
            <person name="Wang Q."/>
            <person name="Wei S."/>
            <person name="Zheng Y."/>
            <person name="Lin W."/>
            <person name="Duan Y."/>
            <person name="Cao H."/>
            <person name="Xiong S."/>
            <person name="Wang X."/>
            <person name="Wei L."/>
            <person name="Li C."/>
            <person name="Ma Q."/>
            <person name="Ju M."/>
            <person name="Zhao R."/>
            <person name="Li G."/>
            <person name="Mu C."/>
            <person name="Tian Q."/>
            <person name="Mei H."/>
            <person name="Zhang T."/>
            <person name="Gao T."/>
            <person name="Zhang H."/>
        </authorList>
    </citation>
    <scope>NUCLEOTIDE SEQUENCE</scope>
    <source>
        <strain evidence="2">KEN8</strain>
    </source>
</reference>
<name>A0AAW2SVV2_9LAMI</name>
<dbReference type="InterPro" id="IPR013103">
    <property type="entry name" value="RVT_2"/>
</dbReference>
<reference evidence="2" key="1">
    <citation type="submission" date="2020-06" db="EMBL/GenBank/DDBJ databases">
        <authorList>
            <person name="Li T."/>
            <person name="Hu X."/>
            <person name="Zhang T."/>
            <person name="Song X."/>
            <person name="Zhang H."/>
            <person name="Dai N."/>
            <person name="Sheng W."/>
            <person name="Hou X."/>
            <person name="Wei L."/>
        </authorList>
    </citation>
    <scope>NUCLEOTIDE SEQUENCE</scope>
    <source>
        <strain evidence="2">KEN8</strain>
        <tissue evidence="2">Leaf</tissue>
    </source>
</reference>
<evidence type="ECO:0000313" key="2">
    <source>
        <dbReference type="EMBL" id="KAL0396229.1"/>
    </source>
</evidence>
<sequence length="224" mass="24760">MLLVYVDDILVAAPSDSYIEDVKQYVSHLFTIKDLGPVKYFLRIELARSSQSMLVTQNKYISYFVCDLGLERGKGASTPLPPGIKLSSEGGNLMADPSRYRRQVGRILYMSFTRPEASHAAQQLSQFLHHPYWAGCLDNTRDKFKSGFVLPTHVTAKGQIADVLTKPLSGPAFVSLRSKLNLVAFSPSSLCRGDVEIIGTSFASTASTSLRQSKEQSKHLLEIT</sequence>
<gene>
    <name evidence="2" type="ORF">Scaly_0071300</name>
</gene>